<accession>A0A7X0KXD7</accession>
<protein>
    <submittedName>
        <fullName evidence="1">5-methylcytosine-specific restriction endonuclease McrBC regulatory subunit McrC</fullName>
    </submittedName>
</protein>
<proteinExistence type="predicted"/>
<comment type="caution">
    <text evidence="1">The sequence shown here is derived from an EMBL/GenBank/DDBJ whole genome shotgun (WGS) entry which is preliminary data.</text>
</comment>
<keyword evidence="2" id="KW-1185">Reference proteome</keyword>
<dbReference type="AlphaFoldDB" id="A0A7X0KXD7"/>
<name>A0A7X0KXD7_9ACTN</name>
<keyword evidence="1" id="KW-0378">Hydrolase</keyword>
<dbReference type="Pfam" id="PF10117">
    <property type="entry name" value="McrBC"/>
    <property type="match status" value="1"/>
</dbReference>
<sequence length="63" mass="7383">MRHEEALRVVRGRLQVDRQFTRRFGLLDRLECRYDDRSGDIDDNRLCAAALQLAARTAQAEQH</sequence>
<dbReference type="EMBL" id="JACHMQ010000001">
    <property type="protein sequence ID" value="MBB6394217.1"/>
    <property type="molecule type" value="Genomic_DNA"/>
</dbReference>
<evidence type="ECO:0000313" key="2">
    <source>
        <dbReference type="Proteomes" id="UP000546324"/>
    </source>
</evidence>
<dbReference type="Proteomes" id="UP000546324">
    <property type="component" value="Unassembled WGS sequence"/>
</dbReference>
<keyword evidence="1" id="KW-0255">Endonuclease</keyword>
<keyword evidence="1" id="KW-0540">Nuclease</keyword>
<reference evidence="1 2" key="1">
    <citation type="submission" date="2020-08" db="EMBL/GenBank/DDBJ databases">
        <title>Sequencing the genomes of 1000 actinobacteria strains.</title>
        <authorList>
            <person name="Klenk H.-P."/>
        </authorList>
    </citation>
    <scope>NUCLEOTIDE SEQUENCE [LARGE SCALE GENOMIC DNA]</scope>
    <source>
        <strain evidence="1 2">DSM 43675</strain>
    </source>
</reference>
<gene>
    <name evidence="1" type="ORF">BKA00_001131</name>
</gene>
<evidence type="ECO:0000313" key="1">
    <source>
        <dbReference type="EMBL" id="MBB6394217.1"/>
    </source>
</evidence>
<dbReference type="GO" id="GO:0004519">
    <property type="term" value="F:endonuclease activity"/>
    <property type="evidence" value="ECO:0007669"/>
    <property type="project" value="UniProtKB-KW"/>
</dbReference>
<organism evidence="1 2">
    <name type="scientific">Actinomadura coerulea</name>
    <dbReference type="NCBI Taxonomy" id="46159"/>
    <lineage>
        <taxon>Bacteria</taxon>
        <taxon>Bacillati</taxon>
        <taxon>Actinomycetota</taxon>
        <taxon>Actinomycetes</taxon>
        <taxon>Streptosporangiales</taxon>
        <taxon>Thermomonosporaceae</taxon>
        <taxon>Actinomadura</taxon>
    </lineage>
</organism>
<dbReference type="InterPro" id="IPR019292">
    <property type="entry name" value="McrC"/>
</dbReference>